<proteinExistence type="predicted"/>
<feature type="transmembrane region" description="Helical" evidence="5">
    <location>
        <begin position="412"/>
        <end position="430"/>
    </location>
</feature>
<evidence type="ECO:0000256" key="4">
    <source>
        <dbReference type="SAM" id="MobiDB-lite"/>
    </source>
</evidence>
<dbReference type="Proteomes" id="UP000216991">
    <property type="component" value="Unassembled WGS sequence"/>
</dbReference>
<dbReference type="PANTHER" id="PTHR23546:SF1">
    <property type="entry name" value="MEMBRANE PROTEIN"/>
    <property type="match status" value="1"/>
</dbReference>
<evidence type="ECO:0000259" key="6">
    <source>
        <dbReference type="PROSITE" id="PS50850"/>
    </source>
</evidence>
<feature type="transmembrane region" description="Helical" evidence="5">
    <location>
        <begin position="111"/>
        <end position="134"/>
    </location>
</feature>
<dbReference type="RefSeq" id="WP_094473462.1">
    <property type="nucleotide sequence ID" value="NZ_NOXT01000103.1"/>
</dbReference>
<keyword evidence="2 5" id="KW-1133">Transmembrane helix</keyword>
<feature type="transmembrane region" description="Helical" evidence="5">
    <location>
        <begin position="349"/>
        <end position="375"/>
    </location>
</feature>
<name>A0A255YLC0_9SPHN</name>
<evidence type="ECO:0000313" key="8">
    <source>
        <dbReference type="Proteomes" id="UP000216991"/>
    </source>
</evidence>
<evidence type="ECO:0000256" key="3">
    <source>
        <dbReference type="ARBA" id="ARBA00023136"/>
    </source>
</evidence>
<dbReference type="PANTHER" id="PTHR23546">
    <property type="entry name" value="TRANSPORT PROTEIN"/>
    <property type="match status" value="1"/>
</dbReference>
<evidence type="ECO:0000256" key="1">
    <source>
        <dbReference type="ARBA" id="ARBA00022692"/>
    </source>
</evidence>
<dbReference type="PROSITE" id="PS50850">
    <property type="entry name" value="MFS"/>
    <property type="match status" value="1"/>
</dbReference>
<keyword evidence="8" id="KW-1185">Reference proteome</keyword>
<feature type="transmembrane region" description="Helical" evidence="5">
    <location>
        <begin position="155"/>
        <end position="178"/>
    </location>
</feature>
<dbReference type="SUPFAM" id="SSF103473">
    <property type="entry name" value="MFS general substrate transporter"/>
    <property type="match status" value="1"/>
</dbReference>
<feature type="region of interest" description="Disordered" evidence="4">
    <location>
        <begin position="214"/>
        <end position="233"/>
    </location>
</feature>
<sequence length="443" mass="45488">MQTPNPFAGLKASSLPRGEFAVLFVALLTVAAGNTALQTVLPAIARVIHIPDMLVAIIFSFSALLWTFSAPYWARQSDMRGRRRLMLVGTLGFMVSMAGCGIAIYAGLQGWLVPIATFALFATLRSLFGIFGSASNPAAQAYVAARTDEQDRTAALSSLASAFGLGTIIGPAVAPLFILAPFGLAGPMFAFAAIAALVTLAVARVLPDDDPTHFAAQGGSGAPSSEPSVAGSSTGASVSAAAAGRPKRLSIKDSRILPFMIFGFVSGSIQAATGQALGFLVIDTLGGNALESQQEIAVIFMAGAFSTLLAQWGLIPQLRLTPPSLMRWGTLIAAVGTAGIALAHDLHGLVIAFALMSLGYGLARPGFTAGASLAVTRAEQGGVAGAVTSVNGSCFIFAPAVGIGLYQLGHTLTYWLGAAALACLAVYAFTKPELGREPGERPE</sequence>
<protein>
    <submittedName>
        <fullName evidence="7">MFS transporter</fullName>
    </submittedName>
</protein>
<feature type="transmembrane region" description="Helical" evidence="5">
    <location>
        <begin position="85"/>
        <end position="105"/>
    </location>
</feature>
<keyword evidence="3 5" id="KW-0472">Membrane</keyword>
<dbReference type="InterPro" id="IPR011701">
    <property type="entry name" value="MFS"/>
</dbReference>
<keyword evidence="1 5" id="KW-0812">Transmembrane</keyword>
<dbReference type="InterPro" id="IPR036259">
    <property type="entry name" value="MFS_trans_sf"/>
</dbReference>
<dbReference type="EMBL" id="NOXT01000103">
    <property type="protein sequence ID" value="OYQ30026.1"/>
    <property type="molecule type" value="Genomic_DNA"/>
</dbReference>
<evidence type="ECO:0000256" key="5">
    <source>
        <dbReference type="SAM" id="Phobius"/>
    </source>
</evidence>
<dbReference type="InterPro" id="IPR020846">
    <property type="entry name" value="MFS_dom"/>
</dbReference>
<comment type="caution">
    <text evidence="7">The sequence shown here is derived from an EMBL/GenBank/DDBJ whole genome shotgun (WGS) entry which is preliminary data.</text>
</comment>
<dbReference type="GO" id="GO:0022857">
    <property type="term" value="F:transmembrane transporter activity"/>
    <property type="evidence" value="ECO:0007669"/>
    <property type="project" value="InterPro"/>
</dbReference>
<dbReference type="AlphaFoldDB" id="A0A255YLC0"/>
<feature type="domain" description="Major facilitator superfamily (MFS) profile" evidence="6">
    <location>
        <begin position="19"/>
        <end position="435"/>
    </location>
</feature>
<evidence type="ECO:0000256" key="2">
    <source>
        <dbReference type="ARBA" id="ARBA00022989"/>
    </source>
</evidence>
<feature type="transmembrane region" description="Helical" evidence="5">
    <location>
        <begin position="382"/>
        <end position="406"/>
    </location>
</feature>
<reference evidence="7 8" key="1">
    <citation type="submission" date="2017-07" db="EMBL/GenBank/DDBJ databases">
        <title>Sandarakinorhabdus cyanobacteriorum sp. nov., a novel bacterium isolated from cyanobacterial aggregates in a eutrophic lake.</title>
        <authorList>
            <person name="Cai H."/>
        </authorList>
    </citation>
    <scope>NUCLEOTIDE SEQUENCE [LARGE SCALE GENOMIC DNA]</scope>
    <source>
        <strain evidence="7 8">TH057</strain>
    </source>
</reference>
<feature type="transmembrane region" description="Helical" evidence="5">
    <location>
        <begin position="325"/>
        <end position="343"/>
    </location>
</feature>
<dbReference type="OrthoDB" id="65739at2"/>
<gene>
    <name evidence="7" type="ORF">CHU93_07425</name>
</gene>
<dbReference type="Pfam" id="PF07690">
    <property type="entry name" value="MFS_1"/>
    <property type="match status" value="1"/>
</dbReference>
<feature type="transmembrane region" description="Helical" evidence="5">
    <location>
        <begin position="20"/>
        <end position="41"/>
    </location>
</feature>
<organism evidence="7 8">
    <name type="scientific">Sandarakinorhabdus cyanobacteriorum</name>
    <dbReference type="NCBI Taxonomy" id="1981098"/>
    <lineage>
        <taxon>Bacteria</taxon>
        <taxon>Pseudomonadati</taxon>
        <taxon>Pseudomonadota</taxon>
        <taxon>Alphaproteobacteria</taxon>
        <taxon>Sphingomonadales</taxon>
        <taxon>Sphingosinicellaceae</taxon>
        <taxon>Sandarakinorhabdus</taxon>
    </lineage>
</organism>
<accession>A0A255YLC0</accession>
<dbReference type="Gene3D" id="1.20.1250.20">
    <property type="entry name" value="MFS general substrate transporter like domains"/>
    <property type="match status" value="1"/>
</dbReference>
<feature type="transmembrane region" description="Helical" evidence="5">
    <location>
        <begin position="53"/>
        <end position="73"/>
    </location>
</feature>
<evidence type="ECO:0000313" key="7">
    <source>
        <dbReference type="EMBL" id="OYQ30026.1"/>
    </source>
</evidence>
<feature type="transmembrane region" description="Helical" evidence="5">
    <location>
        <begin position="184"/>
        <end position="206"/>
    </location>
</feature>
<feature type="transmembrane region" description="Helical" evidence="5">
    <location>
        <begin position="294"/>
        <end position="313"/>
    </location>
</feature>